<proteinExistence type="predicted"/>
<gene>
    <name evidence="1" type="ORF">C2G38_2218516</name>
</gene>
<comment type="caution">
    <text evidence="1">The sequence shown here is derived from an EMBL/GenBank/DDBJ whole genome shotgun (WGS) entry which is preliminary data.</text>
</comment>
<evidence type="ECO:0000313" key="1">
    <source>
        <dbReference type="EMBL" id="RIB05862.1"/>
    </source>
</evidence>
<dbReference type="EMBL" id="QKWP01001907">
    <property type="protein sequence ID" value="RIB05862.1"/>
    <property type="molecule type" value="Genomic_DNA"/>
</dbReference>
<keyword evidence="2" id="KW-1185">Reference proteome</keyword>
<dbReference type="STRING" id="44941.A0A397U6E5"/>
<sequence length="624" mass="72627">MSEIKKCMECKTTKSRQFCSLAGNKWEEAEANGLIKATWVKGNKLCNTCYMNFVENQLRKAKRVKVSVEEVEASEVVAEPVANVAIGGIEVIDIEDIIRKEIEAKIKEGIELGDMETIMEEEVEAINDEEDSVGTSNEGLNTLANLGITTTARAVDRRKKQISEAHEEYIEKVLENRSKNAFILNIDDYYNIHNRALNPKVVNDELIMKHLDERFIVNLGISYYDRRQKYIGKCSDDKLMERLTLHSYDDRLEEKKEEQQAYTECHSFRFRRKPLEEFPIVADWPGQFFIRKAIAHLLLLNNEIIPSCVTAFIPMIGPLHVSLNSCELVFKKNWFLFNEVYKGIFGQKKELGKKPQPWRIDLMLHIMHMAWLDISDLVYSKFGRTCKNIEFLYPTNLLSNLIPLVLEVYARAPLMFFSDVFYWMKENHPMFEMVTNNLSSLSDCPVELHRGDNAFRQYFVNSIKYPYSPKQLHTLYQKCATILLNTFKKIYRERYLYSSIISSSDNIYTYNLPSLGYEITDRHLPRGFITSRKPFTTVLCDYVHCDRTNCSNYSDNRKVLACRHGYHDYCLEKCNLKCSICLDYLREEDFRGVVEDDLDNSETAIDDAATIENLENAKKSFFEL</sequence>
<dbReference type="OrthoDB" id="2492852at2759"/>
<dbReference type="Proteomes" id="UP000266673">
    <property type="component" value="Unassembled WGS sequence"/>
</dbReference>
<accession>A0A397U6E5</accession>
<evidence type="ECO:0000313" key="2">
    <source>
        <dbReference type="Proteomes" id="UP000266673"/>
    </source>
</evidence>
<dbReference type="AlphaFoldDB" id="A0A397U6E5"/>
<name>A0A397U6E5_9GLOM</name>
<organism evidence="1 2">
    <name type="scientific">Gigaspora rosea</name>
    <dbReference type="NCBI Taxonomy" id="44941"/>
    <lineage>
        <taxon>Eukaryota</taxon>
        <taxon>Fungi</taxon>
        <taxon>Fungi incertae sedis</taxon>
        <taxon>Mucoromycota</taxon>
        <taxon>Glomeromycotina</taxon>
        <taxon>Glomeromycetes</taxon>
        <taxon>Diversisporales</taxon>
        <taxon>Gigasporaceae</taxon>
        <taxon>Gigaspora</taxon>
    </lineage>
</organism>
<reference evidence="1 2" key="1">
    <citation type="submission" date="2018-06" db="EMBL/GenBank/DDBJ databases">
        <title>Comparative genomics reveals the genomic features of Rhizophagus irregularis, R. cerebriforme, R. diaphanum and Gigaspora rosea, and their symbiotic lifestyle signature.</title>
        <authorList>
            <person name="Morin E."/>
            <person name="San Clemente H."/>
            <person name="Chen E.C.H."/>
            <person name="De La Providencia I."/>
            <person name="Hainaut M."/>
            <person name="Kuo A."/>
            <person name="Kohler A."/>
            <person name="Murat C."/>
            <person name="Tang N."/>
            <person name="Roy S."/>
            <person name="Loubradou J."/>
            <person name="Henrissat B."/>
            <person name="Grigoriev I.V."/>
            <person name="Corradi N."/>
            <person name="Roux C."/>
            <person name="Martin F.M."/>
        </authorList>
    </citation>
    <scope>NUCLEOTIDE SEQUENCE [LARGE SCALE GENOMIC DNA]</scope>
    <source>
        <strain evidence="1 2">DAOM 194757</strain>
    </source>
</reference>
<protein>
    <submittedName>
        <fullName evidence="1">Uncharacterized protein</fullName>
    </submittedName>
</protein>